<dbReference type="GO" id="GO:0005886">
    <property type="term" value="C:plasma membrane"/>
    <property type="evidence" value="ECO:0007669"/>
    <property type="project" value="TreeGrafter"/>
</dbReference>
<dbReference type="InterPro" id="IPR012338">
    <property type="entry name" value="Beta-lactam/transpept-like"/>
</dbReference>
<keyword evidence="5" id="KW-0378">Hydrolase</keyword>
<gene>
    <name evidence="9" type="ORF">LEP1GSC179_3297</name>
</gene>
<dbReference type="GO" id="GO:0008800">
    <property type="term" value="F:beta-lactamase activity"/>
    <property type="evidence" value="ECO:0007669"/>
    <property type="project" value="UniProtKB-EC"/>
</dbReference>
<evidence type="ECO:0000256" key="6">
    <source>
        <dbReference type="ARBA" id="ARBA00023251"/>
    </source>
</evidence>
<evidence type="ECO:0000256" key="7">
    <source>
        <dbReference type="SAM" id="MobiDB-lite"/>
    </source>
</evidence>
<feature type="region of interest" description="Disordered" evidence="7">
    <location>
        <begin position="365"/>
        <end position="385"/>
    </location>
</feature>
<feature type="domain" description="Penicillin-binding protein transpeptidase" evidence="8">
    <location>
        <begin position="149"/>
        <end position="354"/>
    </location>
</feature>
<dbReference type="GO" id="GO:0071555">
    <property type="term" value="P:cell wall organization"/>
    <property type="evidence" value="ECO:0007669"/>
    <property type="project" value="TreeGrafter"/>
</dbReference>
<comment type="similarity">
    <text evidence="2">Belongs to the class-D beta-lactamase family.</text>
</comment>
<dbReference type="GO" id="GO:0046677">
    <property type="term" value="P:response to antibiotic"/>
    <property type="evidence" value="ECO:0007669"/>
    <property type="project" value="UniProtKB-KW"/>
</dbReference>
<keyword evidence="10" id="KW-1185">Reference proteome</keyword>
<name>A0A0E2BHL8_9LEPT</name>
<dbReference type="SUPFAM" id="SSF56601">
    <property type="entry name" value="beta-lactamase/transpeptidase-like"/>
    <property type="match status" value="1"/>
</dbReference>
<dbReference type="EC" id="3.5.2.6" evidence="3"/>
<accession>A0A0E2BHL8</accession>
<keyword evidence="4" id="KW-0732">Signal</keyword>
<evidence type="ECO:0000256" key="1">
    <source>
        <dbReference type="ARBA" id="ARBA00001526"/>
    </source>
</evidence>
<evidence type="ECO:0000259" key="8">
    <source>
        <dbReference type="Pfam" id="PF00905"/>
    </source>
</evidence>
<dbReference type="Pfam" id="PF00905">
    <property type="entry name" value="Transpeptidase"/>
    <property type="match status" value="1"/>
</dbReference>
<dbReference type="RefSeq" id="WP_004476871.1">
    <property type="nucleotide sequence ID" value="NZ_AHON02000029.1"/>
</dbReference>
<dbReference type="GO" id="GO:0008658">
    <property type="term" value="F:penicillin binding"/>
    <property type="evidence" value="ECO:0007669"/>
    <property type="project" value="InterPro"/>
</dbReference>
<evidence type="ECO:0000256" key="5">
    <source>
        <dbReference type="ARBA" id="ARBA00022801"/>
    </source>
</evidence>
<comment type="caution">
    <text evidence="9">The sequence shown here is derived from an EMBL/GenBank/DDBJ whole genome shotgun (WGS) entry which is preliminary data.</text>
</comment>
<evidence type="ECO:0000256" key="2">
    <source>
        <dbReference type="ARBA" id="ARBA00007898"/>
    </source>
</evidence>
<dbReference type="EMBL" id="AHON02000029">
    <property type="protein sequence ID" value="EKO34401.1"/>
    <property type="molecule type" value="Genomic_DNA"/>
</dbReference>
<dbReference type="Proteomes" id="UP000006329">
    <property type="component" value="Unassembled WGS sequence"/>
</dbReference>
<proteinExistence type="inferred from homology"/>
<dbReference type="InterPro" id="IPR050515">
    <property type="entry name" value="Beta-lactam/transpept"/>
</dbReference>
<evidence type="ECO:0000256" key="4">
    <source>
        <dbReference type="ARBA" id="ARBA00022729"/>
    </source>
</evidence>
<organism evidence="9 10">
    <name type="scientific">Leptospira santarosai str. MOR084</name>
    <dbReference type="NCBI Taxonomy" id="1049984"/>
    <lineage>
        <taxon>Bacteria</taxon>
        <taxon>Pseudomonadati</taxon>
        <taxon>Spirochaetota</taxon>
        <taxon>Spirochaetia</taxon>
        <taxon>Leptospirales</taxon>
        <taxon>Leptospiraceae</taxon>
        <taxon>Leptospira</taxon>
    </lineage>
</organism>
<comment type="catalytic activity">
    <reaction evidence="1">
        <text>a beta-lactam + H2O = a substituted beta-amino acid</text>
        <dbReference type="Rhea" id="RHEA:20401"/>
        <dbReference type="ChEBI" id="CHEBI:15377"/>
        <dbReference type="ChEBI" id="CHEBI:35627"/>
        <dbReference type="ChEBI" id="CHEBI:140347"/>
        <dbReference type="EC" id="3.5.2.6"/>
    </reaction>
</comment>
<evidence type="ECO:0000256" key="3">
    <source>
        <dbReference type="ARBA" id="ARBA00012865"/>
    </source>
</evidence>
<reference evidence="9" key="1">
    <citation type="submission" date="2012-10" db="EMBL/GenBank/DDBJ databases">
        <authorList>
            <person name="Harkins D.M."/>
            <person name="Durkin A.S."/>
            <person name="Brinkac L.M."/>
            <person name="Haft D.H."/>
            <person name="Selengut J.D."/>
            <person name="Sanka R."/>
            <person name="DePew J."/>
            <person name="Purushe J."/>
            <person name="Matthias M.A."/>
            <person name="Vinetz J.M."/>
            <person name="Sutton G.G."/>
            <person name="Nierman W.C."/>
            <person name="Fouts D.E."/>
        </authorList>
    </citation>
    <scope>NUCLEOTIDE SEQUENCE [LARGE SCALE GENOMIC DNA]</scope>
    <source>
        <strain evidence="9">MOR084</strain>
    </source>
</reference>
<feature type="compositionally biased region" description="Basic and acidic residues" evidence="7">
    <location>
        <begin position="365"/>
        <end position="377"/>
    </location>
</feature>
<dbReference type="PANTHER" id="PTHR30627:SF6">
    <property type="entry name" value="BETA-LACTAMASE YBXI-RELATED"/>
    <property type="match status" value="1"/>
</dbReference>
<dbReference type="InterPro" id="IPR001460">
    <property type="entry name" value="PCN-bd_Tpept"/>
</dbReference>
<evidence type="ECO:0000313" key="10">
    <source>
        <dbReference type="Proteomes" id="UP000006329"/>
    </source>
</evidence>
<protein>
    <recommendedName>
        <fullName evidence="3">beta-lactamase</fullName>
        <ecNumber evidence="3">3.5.2.6</ecNumber>
    </recommendedName>
</protein>
<sequence length="431" mass="49462">MFRFLNPLLRNPKILLVLICIQFPLNSETSNGIRFRYLDSAIQDFEKENSQLKSSVLILETESGIIRYVFRPELAIERKFGPGSLLKTFSALIFLKYKDQFSYSPSEKIHCEGRYYPEEFVEISKNDLHRFHLPVDQNGKRYLRCSLREGHGRVDLEQALVQSCNVYFLKNASKNPSLFYSKLRSDFELASTSQSRLIPYKETPGNFEESPSDLRKVSSSIGEGGFLLSPLKVSQLYASVWSGGPRLAQSWEASEKRIKVSDNPFSGRDIHFVLSALSSVPKTGTLKELKMFNNPNIEILGAKTGTGTIYTKKYETHGWITLYFRMKRKNYLMTVFVEKGSGSKQAQSLVLKILNEIGKQDLGEKNERKNKKLDRNIKGSLQSNESKNTRELGSFCSDFQRENLEGSENTLFVLVRFVSRVLNDRFLDRKR</sequence>
<keyword evidence="6" id="KW-0046">Antibiotic resistance</keyword>
<dbReference type="AlphaFoldDB" id="A0A0E2BHL8"/>
<evidence type="ECO:0000313" key="9">
    <source>
        <dbReference type="EMBL" id="EKO34401.1"/>
    </source>
</evidence>
<dbReference type="Gene3D" id="3.40.710.10">
    <property type="entry name" value="DD-peptidase/beta-lactamase superfamily"/>
    <property type="match status" value="1"/>
</dbReference>
<dbReference type="PANTHER" id="PTHR30627">
    <property type="entry name" value="PEPTIDOGLYCAN D,D-TRANSPEPTIDASE"/>
    <property type="match status" value="1"/>
</dbReference>